<dbReference type="EMBL" id="WKJL01000005">
    <property type="protein sequence ID" value="MRW84322.1"/>
    <property type="molecule type" value="Genomic_DNA"/>
</dbReference>
<protein>
    <submittedName>
        <fullName evidence="3">Uncharacterized protein</fullName>
    </submittedName>
</protein>
<reference evidence="3 4" key="1">
    <citation type="submission" date="2019-11" db="EMBL/GenBank/DDBJ databases">
        <title>Novel species isolated from a subtropical stream in China.</title>
        <authorList>
            <person name="Lu H."/>
        </authorList>
    </citation>
    <scope>NUCLEOTIDE SEQUENCE [LARGE SCALE GENOMIC DNA]</scope>
    <source>
        <strain evidence="3 4">FT26W</strain>
    </source>
</reference>
<keyword evidence="2" id="KW-0732">Signal</keyword>
<gene>
    <name evidence="3" type="ORF">GJ698_09510</name>
</gene>
<accession>A0A844D6Q1</accession>
<feature type="region of interest" description="Disordered" evidence="1">
    <location>
        <begin position="59"/>
        <end position="85"/>
    </location>
</feature>
<dbReference type="Proteomes" id="UP000439986">
    <property type="component" value="Unassembled WGS sequence"/>
</dbReference>
<name>A0A844D6Q1_9BURK</name>
<dbReference type="AlphaFoldDB" id="A0A844D6Q1"/>
<feature type="region of interest" description="Disordered" evidence="1">
    <location>
        <begin position="20"/>
        <end position="39"/>
    </location>
</feature>
<evidence type="ECO:0000256" key="1">
    <source>
        <dbReference type="SAM" id="MobiDB-lite"/>
    </source>
</evidence>
<dbReference type="RefSeq" id="WP_154357383.1">
    <property type="nucleotide sequence ID" value="NZ_WKJL01000005.1"/>
</dbReference>
<comment type="caution">
    <text evidence="3">The sequence shown here is derived from an EMBL/GenBank/DDBJ whole genome shotgun (WGS) entry which is preliminary data.</text>
</comment>
<evidence type="ECO:0000256" key="2">
    <source>
        <dbReference type="SAM" id="SignalP"/>
    </source>
</evidence>
<sequence length="85" mass="8727">MRILSLTLGLSALLVLSACGGSSSHEEGPSTPTMPPVTPPVSMVDKFYTAVLAIIGDGEETTTEPQAIDSIAATTPEDTEPVALK</sequence>
<feature type="signal peptide" evidence="2">
    <location>
        <begin position="1"/>
        <end position="20"/>
    </location>
</feature>
<proteinExistence type="predicted"/>
<evidence type="ECO:0000313" key="3">
    <source>
        <dbReference type="EMBL" id="MRW84322.1"/>
    </source>
</evidence>
<evidence type="ECO:0000313" key="4">
    <source>
        <dbReference type="Proteomes" id="UP000439986"/>
    </source>
</evidence>
<feature type="chain" id="PRO_5032950531" evidence="2">
    <location>
        <begin position="21"/>
        <end position="85"/>
    </location>
</feature>
<keyword evidence="4" id="KW-1185">Reference proteome</keyword>
<dbReference type="PROSITE" id="PS51257">
    <property type="entry name" value="PROKAR_LIPOPROTEIN"/>
    <property type="match status" value="1"/>
</dbReference>
<organism evidence="3 4">
    <name type="scientific">Duganella aquatilis</name>
    <dbReference type="NCBI Taxonomy" id="2666082"/>
    <lineage>
        <taxon>Bacteria</taxon>
        <taxon>Pseudomonadati</taxon>
        <taxon>Pseudomonadota</taxon>
        <taxon>Betaproteobacteria</taxon>
        <taxon>Burkholderiales</taxon>
        <taxon>Oxalobacteraceae</taxon>
        <taxon>Telluria group</taxon>
        <taxon>Duganella</taxon>
    </lineage>
</organism>